<dbReference type="AlphaFoldDB" id="A0A162J682"/>
<protein>
    <submittedName>
        <fullName evidence="1">Uncharacterized protein</fullName>
    </submittedName>
</protein>
<dbReference type="EMBL" id="LITT01000009">
    <property type="protein sequence ID" value="OAA90895.1"/>
    <property type="molecule type" value="Genomic_DNA"/>
</dbReference>
<evidence type="ECO:0000313" key="1">
    <source>
        <dbReference type="EMBL" id="OAA90895.1"/>
    </source>
</evidence>
<dbReference type="PATRIC" id="fig|1538.10.peg.1466"/>
<name>A0A162J682_9CLOT</name>
<sequence length="59" mass="6983">MCDSKYVREYTEKRIINGFELTITVKATRPSNESLSRSFNIMARIVKELEQEKQTQKKD</sequence>
<comment type="caution">
    <text evidence="1">The sequence shown here is derived from an EMBL/GenBank/DDBJ whole genome shotgun (WGS) entry which is preliminary data.</text>
</comment>
<proteinExistence type="predicted"/>
<reference evidence="1 2" key="1">
    <citation type="journal article" date="2015" name="Biotechnol. Bioeng.">
        <title>Genome sequence and phenotypic characterization of Caulobacter segnis.</title>
        <authorList>
            <person name="Patel S."/>
            <person name="Fletcher B."/>
            <person name="Scott D.C."/>
            <person name="Ely B."/>
        </authorList>
    </citation>
    <scope>NUCLEOTIDE SEQUENCE [LARGE SCALE GENOMIC DNA]</scope>
    <source>
        <strain evidence="1 2">ERI-2</strain>
    </source>
</reference>
<dbReference type="Proteomes" id="UP000077407">
    <property type="component" value="Unassembled WGS sequence"/>
</dbReference>
<organism evidence="1 2">
    <name type="scientific">Clostridium ljungdahlii</name>
    <dbReference type="NCBI Taxonomy" id="1538"/>
    <lineage>
        <taxon>Bacteria</taxon>
        <taxon>Bacillati</taxon>
        <taxon>Bacillota</taxon>
        <taxon>Clostridia</taxon>
        <taxon>Eubacteriales</taxon>
        <taxon>Clostridiaceae</taxon>
        <taxon>Clostridium</taxon>
    </lineage>
</organism>
<accession>A0A162J682</accession>
<dbReference type="RefSeq" id="WP_063554543.1">
    <property type="nucleotide sequence ID" value="NZ_LITT01000009.1"/>
</dbReference>
<evidence type="ECO:0000313" key="2">
    <source>
        <dbReference type="Proteomes" id="UP000077407"/>
    </source>
</evidence>
<gene>
    <name evidence="1" type="ORF">WY13_00961</name>
</gene>